<feature type="region of interest" description="Disordered" evidence="1">
    <location>
        <begin position="227"/>
        <end position="308"/>
    </location>
</feature>
<protein>
    <submittedName>
        <fullName evidence="2">Uncharacterized protein</fullName>
    </submittedName>
</protein>
<accession>A0A7M7GFS7</accession>
<dbReference type="RefSeq" id="XP_003724202.2">
    <property type="nucleotide sequence ID" value="XM_003724154.3"/>
</dbReference>
<dbReference type="AlphaFoldDB" id="A0A7M7GFS7"/>
<feature type="region of interest" description="Disordered" evidence="1">
    <location>
        <begin position="34"/>
        <end position="67"/>
    </location>
</feature>
<organism evidence="2 3">
    <name type="scientific">Strongylocentrotus purpuratus</name>
    <name type="common">Purple sea urchin</name>
    <dbReference type="NCBI Taxonomy" id="7668"/>
    <lineage>
        <taxon>Eukaryota</taxon>
        <taxon>Metazoa</taxon>
        <taxon>Echinodermata</taxon>
        <taxon>Eleutherozoa</taxon>
        <taxon>Echinozoa</taxon>
        <taxon>Echinoidea</taxon>
        <taxon>Euechinoidea</taxon>
        <taxon>Echinacea</taxon>
        <taxon>Camarodonta</taxon>
        <taxon>Echinidea</taxon>
        <taxon>Strongylocentrotidae</taxon>
        <taxon>Strongylocentrotus</taxon>
    </lineage>
</organism>
<dbReference type="Proteomes" id="UP000007110">
    <property type="component" value="Unassembled WGS sequence"/>
</dbReference>
<feature type="compositionally biased region" description="Basic and acidic residues" evidence="1">
    <location>
        <begin position="271"/>
        <end position="288"/>
    </location>
</feature>
<sequence length="402" mass="46517">MAAIKEESDEDVESLSESEFYSVVSGSDTSIEFALPPIGNKQSRDHQNERKRDDCSTVTSQSIGRFPRGRRASCPAIMGWDKDHLKYLVAGSNTLPEPVVARAYQSLLSHTEPILKQNKPKEKRVLSYYDYVPSRKVYNEQDQFARDQDRHMLKWELMIEERRRHQEAIAMEKELLGDDYDDHEDGEKEEEELEDIMLKRRLRRLHVTDSAYQGFFPQMDLYDFGQREKERQKQAQANSVQGKGRVQRRGSESHLKRRDSKPGPNGQRQLIRRESFSNELNQTKKLERTNTQTKINPLTPSQSSHQHRFISTAQPQTTQNKSGTQEMQFNVLSAMRSRFPEVRRTTSGMTDAPMAQGKLRQEPLTAPASTKFRRKRTMSLGNTSVLMPLRLAESLQQAQEQK</sequence>
<dbReference type="KEGG" id="spu:100892983"/>
<evidence type="ECO:0000313" key="3">
    <source>
        <dbReference type="Proteomes" id="UP000007110"/>
    </source>
</evidence>
<keyword evidence="3" id="KW-1185">Reference proteome</keyword>
<dbReference type="EnsemblMetazoa" id="XM_003724154">
    <property type="protein sequence ID" value="XP_003724202"/>
    <property type="gene ID" value="LOC100892983"/>
</dbReference>
<feature type="compositionally biased region" description="Polar residues" evidence="1">
    <location>
        <begin position="289"/>
        <end position="308"/>
    </location>
</feature>
<dbReference type="OrthoDB" id="10356724at2759"/>
<name>A0A7M7GFS7_STRPU</name>
<dbReference type="GeneID" id="100892983"/>
<dbReference type="InParanoid" id="A0A7M7GFS7"/>
<proteinExistence type="predicted"/>
<feature type="compositionally biased region" description="Basic and acidic residues" evidence="1">
    <location>
        <begin position="42"/>
        <end position="55"/>
    </location>
</feature>
<reference evidence="2" key="2">
    <citation type="submission" date="2021-01" db="UniProtKB">
        <authorList>
            <consortium name="EnsemblMetazoa"/>
        </authorList>
    </citation>
    <scope>IDENTIFICATION</scope>
</reference>
<dbReference type="OMA" id="DHQNERK"/>
<evidence type="ECO:0000256" key="1">
    <source>
        <dbReference type="SAM" id="MobiDB-lite"/>
    </source>
</evidence>
<evidence type="ECO:0000313" key="2">
    <source>
        <dbReference type="EnsemblMetazoa" id="XP_003724202"/>
    </source>
</evidence>
<reference evidence="3" key="1">
    <citation type="submission" date="2015-02" db="EMBL/GenBank/DDBJ databases">
        <title>Genome sequencing for Strongylocentrotus purpuratus.</title>
        <authorList>
            <person name="Murali S."/>
            <person name="Liu Y."/>
            <person name="Vee V."/>
            <person name="English A."/>
            <person name="Wang M."/>
            <person name="Skinner E."/>
            <person name="Han Y."/>
            <person name="Muzny D.M."/>
            <person name="Worley K.C."/>
            <person name="Gibbs R.A."/>
        </authorList>
    </citation>
    <scope>NUCLEOTIDE SEQUENCE</scope>
</reference>